<dbReference type="AlphaFoldDB" id="A0A8S4RZ39"/>
<dbReference type="EMBL" id="CAKXAJ010025723">
    <property type="protein sequence ID" value="CAH2243234.1"/>
    <property type="molecule type" value="Genomic_DNA"/>
</dbReference>
<evidence type="ECO:0000313" key="2">
    <source>
        <dbReference type="Proteomes" id="UP000838756"/>
    </source>
</evidence>
<keyword evidence="2" id="KW-1185">Reference proteome</keyword>
<organism evidence="1 2">
    <name type="scientific">Pararge aegeria aegeria</name>
    <dbReference type="NCBI Taxonomy" id="348720"/>
    <lineage>
        <taxon>Eukaryota</taxon>
        <taxon>Metazoa</taxon>
        <taxon>Ecdysozoa</taxon>
        <taxon>Arthropoda</taxon>
        <taxon>Hexapoda</taxon>
        <taxon>Insecta</taxon>
        <taxon>Pterygota</taxon>
        <taxon>Neoptera</taxon>
        <taxon>Endopterygota</taxon>
        <taxon>Lepidoptera</taxon>
        <taxon>Glossata</taxon>
        <taxon>Ditrysia</taxon>
        <taxon>Papilionoidea</taxon>
        <taxon>Nymphalidae</taxon>
        <taxon>Satyrinae</taxon>
        <taxon>Satyrini</taxon>
        <taxon>Parargina</taxon>
        <taxon>Pararge</taxon>
    </lineage>
</organism>
<proteinExistence type="predicted"/>
<reference evidence="1" key="1">
    <citation type="submission" date="2022-03" db="EMBL/GenBank/DDBJ databases">
        <authorList>
            <person name="Lindestad O."/>
        </authorList>
    </citation>
    <scope>NUCLEOTIDE SEQUENCE</scope>
</reference>
<dbReference type="Proteomes" id="UP000838756">
    <property type="component" value="Unassembled WGS sequence"/>
</dbReference>
<comment type="caution">
    <text evidence="1">The sequence shown here is derived from an EMBL/GenBank/DDBJ whole genome shotgun (WGS) entry which is preliminary data.</text>
</comment>
<sequence length="82" mass="9252">MEAGRAFQILAVRIRNEDAKRFVRVSGISTTQILTVPRGSMVKRTSLLKCTIYALFAPTPEHPLDWILQLRDGILEDLSVVK</sequence>
<accession>A0A8S4RZ39</accession>
<name>A0A8S4RZ39_9NEOP</name>
<gene>
    <name evidence="1" type="primary">jg14532</name>
    <name evidence="1" type="ORF">PAEG_LOCUS19402</name>
</gene>
<evidence type="ECO:0000313" key="1">
    <source>
        <dbReference type="EMBL" id="CAH2243234.1"/>
    </source>
</evidence>
<protein>
    <submittedName>
        <fullName evidence="1">Jg14532 protein</fullName>
    </submittedName>
</protein>